<accession>A0A6J3I2F3</accession>
<dbReference type="PANTHER" id="PTHR22803">
    <property type="entry name" value="MANNOSE, PHOSPHOLIPASE, LECTIN RECEPTOR RELATED"/>
    <property type="match status" value="1"/>
</dbReference>
<organism evidence="13 14">
    <name type="scientific">Sapajus apella</name>
    <name type="common">Brown-capped capuchin</name>
    <name type="synonym">Cebus apella</name>
    <dbReference type="NCBI Taxonomy" id="9515"/>
    <lineage>
        <taxon>Eukaryota</taxon>
        <taxon>Metazoa</taxon>
        <taxon>Chordata</taxon>
        <taxon>Craniata</taxon>
        <taxon>Vertebrata</taxon>
        <taxon>Euteleostomi</taxon>
        <taxon>Mammalia</taxon>
        <taxon>Eutheria</taxon>
        <taxon>Euarchontoglires</taxon>
        <taxon>Primates</taxon>
        <taxon>Haplorrhini</taxon>
        <taxon>Platyrrhini</taxon>
        <taxon>Cebidae</taxon>
        <taxon>Cebinae</taxon>
        <taxon>Sapajus</taxon>
    </lineage>
</organism>
<dbReference type="InterPro" id="IPR001304">
    <property type="entry name" value="C-type_lectin-like"/>
</dbReference>
<feature type="coiled-coil region" evidence="9">
    <location>
        <begin position="116"/>
        <end position="175"/>
    </location>
</feature>
<dbReference type="FunFam" id="3.10.100.10:FF:000041">
    <property type="entry name" value="Asialoglycoprotein receptor 1"/>
    <property type="match status" value="1"/>
</dbReference>
<keyword evidence="2 11" id="KW-0812">Transmembrane</keyword>
<evidence type="ECO:0000256" key="5">
    <source>
        <dbReference type="ARBA" id="ARBA00022989"/>
    </source>
</evidence>
<dbReference type="InterPro" id="IPR050111">
    <property type="entry name" value="C-type_lectin/snaclec_domain"/>
</dbReference>
<evidence type="ECO:0000256" key="7">
    <source>
        <dbReference type="ARBA" id="ARBA00023157"/>
    </source>
</evidence>
<dbReference type="Pfam" id="PF00059">
    <property type="entry name" value="Lectin_C"/>
    <property type="match status" value="1"/>
</dbReference>
<evidence type="ECO:0000259" key="12">
    <source>
        <dbReference type="PROSITE" id="PS50041"/>
    </source>
</evidence>
<keyword evidence="4" id="KW-0735">Signal-anchor</keyword>
<feature type="transmembrane region" description="Helical" evidence="11">
    <location>
        <begin position="68"/>
        <end position="89"/>
    </location>
</feature>
<evidence type="ECO:0000256" key="3">
    <source>
        <dbReference type="ARBA" id="ARBA00022734"/>
    </source>
</evidence>
<comment type="subcellular location">
    <subcellularLocation>
        <location evidence="1">Membrane</location>
        <topology evidence="1">Single-pass type II membrane protein</topology>
    </subcellularLocation>
</comment>
<keyword evidence="13" id="KW-1185">Reference proteome</keyword>
<dbReference type="PROSITE" id="PS00615">
    <property type="entry name" value="C_TYPE_LECTIN_1"/>
    <property type="match status" value="1"/>
</dbReference>
<dbReference type="InterPro" id="IPR016186">
    <property type="entry name" value="C-type_lectin-like/link_sf"/>
</dbReference>
<keyword evidence="9" id="KW-0175">Coiled coil</keyword>
<dbReference type="CDD" id="cd03590">
    <property type="entry name" value="CLECT_DC-SIGN_like"/>
    <property type="match status" value="1"/>
</dbReference>
<feature type="compositionally biased region" description="Basic and acidic residues" evidence="10">
    <location>
        <begin position="1"/>
        <end position="13"/>
    </location>
</feature>
<keyword evidence="5 11" id="KW-1133">Transmembrane helix</keyword>
<evidence type="ECO:0000256" key="9">
    <source>
        <dbReference type="SAM" id="Coils"/>
    </source>
</evidence>
<dbReference type="RefSeq" id="XP_032136457.1">
    <property type="nucleotide sequence ID" value="XM_032280566.1"/>
</dbReference>
<proteinExistence type="predicted"/>
<dbReference type="SUPFAM" id="SSF56436">
    <property type="entry name" value="C-type lectin-like"/>
    <property type="match status" value="1"/>
</dbReference>
<dbReference type="GeneID" id="116553249"/>
<dbReference type="Proteomes" id="UP000504640">
    <property type="component" value="Unplaced"/>
</dbReference>
<dbReference type="Pfam" id="PF03954">
    <property type="entry name" value="Lectin_N"/>
    <property type="match status" value="1"/>
</dbReference>
<keyword evidence="8" id="KW-0325">Glycoprotein</keyword>
<evidence type="ECO:0000256" key="4">
    <source>
        <dbReference type="ARBA" id="ARBA00022968"/>
    </source>
</evidence>
<dbReference type="SMART" id="SM00034">
    <property type="entry name" value="CLECT"/>
    <property type="match status" value="1"/>
</dbReference>
<dbReference type="AlphaFoldDB" id="A0A6J3I2F3"/>
<evidence type="ECO:0000256" key="10">
    <source>
        <dbReference type="SAM" id="MobiDB-lite"/>
    </source>
</evidence>
<dbReference type="CTD" id="10462"/>
<feature type="region of interest" description="Disordered" evidence="10">
    <location>
        <begin position="1"/>
        <end position="25"/>
    </location>
</feature>
<feature type="domain" description="C-type lectin" evidence="12">
    <location>
        <begin position="190"/>
        <end position="307"/>
    </location>
</feature>
<sequence>MRGPQKDWDRGDHSGPGFSCSAGWGRELPIGRGEDKWLGLEETHCEPDCPAGLPPSQSLLQRLRSGPWLLLLALGLGLLLLVIICVVGSQNSKFQRDLLTLRTDFSNFTSNTVAEIQALTSQGSSLQETIASLKAEVEGHKQELQTLHSEMLLRVQQLVQALNKLTCQVAILKNNGSTERTCCPINWVEHQGSCYWFSRSGKTWPEAERYCQLESAHLVVINSREEQSFVQAHLGSAYTWMGLSDPEGVWKWVDGTDYASGFQNWKPGQPDDWQGHGLGGGEDCAHFHPDGGWNDDVCQRSYHWVCEAGLTQASQDSH</sequence>
<evidence type="ECO:0000256" key="8">
    <source>
        <dbReference type="ARBA" id="ARBA00023180"/>
    </source>
</evidence>
<evidence type="ECO:0000256" key="6">
    <source>
        <dbReference type="ARBA" id="ARBA00023136"/>
    </source>
</evidence>
<dbReference type="GO" id="GO:0030246">
    <property type="term" value="F:carbohydrate binding"/>
    <property type="evidence" value="ECO:0007669"/>
    <property type="project" value="UniProtKB-KW"/>
</dbReference>
<keyword evidence="6 11" id="KW-0472">Membrane</keyword>
<evidence type="ECO:0000256" key="1">
    <source>
        <dbReference type="ARBA" id="ARBA00004606"/>
    </source>
</evidence>
<gene>
    <name evidence="14" type="primary">CLEC10A</name>
</gene>
<keyword evidence="3" id="KW-0430">Lectin</keyword>
<name>A0A6J3I2F3_SAPAP</name>
<protein>
    <submittedName>
        <fullName evidence="14">C-type lectin domain family 10 member A isoform X2</fullName>
    </submittedName>
</protein>
<dbReference type="Gene3D" id="3.10.100.10">
    <property type="entry name" value="Mannose-Binding Protein A, subunit A"/>
    <property type="match status" value="1"/>
</dbReference>
<evidence type="ECO:0000313" key="14">
    <source>
        <dbReference type="RefSeq" id="XP_032136457.1"/>
    </source>
</evidence>
<dbReference type="InterPro" id="IPR018378">
    <property type="entry name" value="C-type_lectin_CS"/>
</dbReference>
<evidence type="ECO:0000313" key="13">
    <source>
        <dbReference type="Proteomes" id="UP000504640"/>
    </source>
</evidence>
<dbReference type="InterPro" id="IPR033989">
    <property type="entry name" value="CD209-like_CTLD"/>
</dbReference>
<dbReference type="PROSITE" id="PS50041">
    <property type="entry name" value="C_TYPE_LECTIN_2"/>
    <property type="match status" value="1"/>
</dbReference>
<dbReference type="GO" id="GO:0016020">
    <property type="term" value="C:membrane"/>
    <property type="evidence" value="ECO:0007669"/>
    <property type="project" value="UniProtKB-SubCell"/>
</dbReference>
<evidence type="ECO:0000256" key="11">
    <source>
        <dbReference type="SAM" id="Phobius"/>
    </source>
</evidence>
<evidence type="ECO:0000256" key="2">
    <source>
        <dbReference type="ARBA" id="ARBA00022692"/>
    </source>
</evidence>
<dbReference type="InterPro" id="IPR016187">
    <property type="entry name" value="CTDL_fold"/>
</dbReference>
<keyword evidence="7" id="KW-1015">Disulfide bond</keyword>
<reference evidence="14" key="1">
    <citation type="submission" date="2025-08" db="UniProtKB">
        <authorList>
            <consortium name="RefSeq"/>
        </authorList>
    </citation>
    <scope>IDENTIFICATION</scope>
    <source>
        <tissue evidence="14">Blood</tissue>
    </source>
</reference>